<proteinExistence type="predicted"/>
<sequence>MPAPGARQAIATQPARVQLHRRDGTRDTDDLRRLRIHNVPAPARRVTATQTRTRLDRLPAAARRVIRARTRTPPAASRARSLGANLDAVSRVSGSR</sequence>
<dbReference type="EMBL" id="BOMI01000104">
    <property type="protein sequence ID" value="GID76523.1"/>
    <property type="molecule type" value="Genomic_DNA"/>
</dbReference>
<reference evidence="2 3" key="1">
    <citation type="submission" date="2021-01" db="EMBL/GenBank/DDBJ databases">
        <title>Whole genome shotgun sequence of Actinoplanes deccanensis NBRC 13994.</title>
        <authorList>
            <person name="Komaki H."/>
            <person name="Tamura T."/>
        </authorList>
    </citation>
    <scope>NUCLEOTIDE SEQUENCE [LARGE SCALE GENOMIC DNA]</scope>
    <source>
        <strain evidence="2 3">NBRC 13994</strain>
    </source>
</reference>
<evidence type="ECO:0000256" key="1">
    <source>
        <dbReference type="SAM" id="MobiDB-lite"/>
    </source>
</evidence>
<gene>
    <name evidence="2" type="ORF">Ade02nite_51640</name>
</gene>
<feature type="region of interest" description="Disordered" evidence="1">
    <location>
        <begin position="71"/>
        <end position="96"/>
    </location>
</feature>
<accession>A0ABQ3Y925</accession>
<comment type="caution">
    <text evidence="2">The sequence shown here is derived from an EMBL/GenBank/DDBJ whole genome shotgun (WGS) entry which is preliminary data.</text>
</comment>
<feature type="compositionally biased region" description="Low complexity" evidence="1">
    <location>
        <begin position="71"/>
        <end position="81"/>
    </location>
</feature>
<feature type="region of interest" description="Disordered" evidence="1">
    <location>
        <begin position="1"/>
        <end position="28"/>
    </location>
</feature>
<evidence type="ECO:0000313" key="2">
    <source>
        <dbReference type="EMBL" id="GID76523.1"/>
    </source>
</evidence>
<evidence type="ECO:0000313" key="3">
    <source>
        <dbReference type="Proteomes" id="UP000609879"/>
    </source>
</evidence>
<organism evidence="2 3">
    <name type="scientific">Paractinoplanes deccanensis</name>
    <dbReference type="NCBI Taxonomy" id="113561"/>
    <lineage>
        <taxon>Bacteria</taxon>
        <taxon>Bacillati</taxon>
        <taxon>Actinomycetota</taxon>
        <taxon>Actinomycetes</taxon>
        <taxon>Micromonosporales</taxon>
        <taxon>Micromonosporaceae</taxon>
        <taxon>Paractinoplanes</taxon>
    </lineage>
</organism>
<keyword evidence="3" id="KW-1185">Reference proteome</keyword>
<name>A0ABQ3Y925_9ACTN</name>
<protein>
    <submittedName>
        <fullName evidence="2">Uncharacterized protein</fullName>
    </submittedName>
</protein>
<dbReference type="Proteomes" id="UP000609879">
    <property type="component" value="Unassembled WGS sequence"/>
</dbReference>